<evidence type="ECO:0000313" key="5">
    <source>
        <dbReference type="EMBL" id="QEO13826.1"/>
    </source>
</evidence>
<dbReference type="Gene3D" id="3.40.50.2300">
    <property type="match status" value="1"/>
</dbReference>
<dbReference type="Proteomes" id="UP000324678">
    <property type="component" value="Chromosome"/>
</dbReference>
<name>A0A5C1YCU4_9MICO</name>
<dbReference type="Pfam" id="PF00196">
    <property type="entry name" value="GerE"/>
    <property type="match status" value="1"/>
</dbReference>
<dbReference type="SMART" id="SM00421">
    <property type="entry name" value="HTH_LUXR"/>
    <property type="match status" value="1"/>
</dbReference>
<keyword evidence="2" id="KW-0597">Phosphoprotein</keyword>
<evidence type="ECO:0000259" key="3">
    <source>
        <dbReference type="PROSITE" id="PS50043"/>
    </source>
</evidence>
<dbReference type="RefSeq" id="WP_149159849.1">
    <property type="nucleotide sequence ID" value="NZ_CP043505.1"/>
</dbReference>
<gene>
    <name evidence="5" type="ORF">FLP10_04860</name>
</gene>
<evidence type="ECO:0000313" key="6">
    <source>
        <dbReference type="Proteomes" id="UP000324678"/>
    </source>
</evidence>
<organism evidence="5 6">
    <name type="scientific">Agromyces intestinalis</name>
    <dbReference type="NCBI Taxonomy" id="2592652"/>
    <lineage>
        <taxon>Bacteria</taxon>
        <taxon>Bacillati</taxon>
        <taxon>Actinomycetota</taxon>
        <taxon>Actinomycetes</taxon>
        <taxon>Micrococcales</taxon>
        <taxon>Microbacteriaceae</taxon>
        <taxon>Agromyces</taxon>
    </lineage>
</organism>
<keyword evidence="1" id="KW-0238">DNA-binding</keyword>
<reference evidence="5 6" key="1">
    <citation type="submission" date="2019-09" db="EMBL/GenBank/DDBJ databases">
        <title>Genome sequencing of strain KACC 19306.</title>
        <authorList>
            <person name="Heo J."/>
            <person name="Kim S.-J."/>
            <person name="Kim J.-S."/>
            <person name="Hong S.-B."/>
            <person name="Kwon S.-W."/>
        </authorList>
    </citation>
    <scope>NUCLEOTIDE SEQUENCE [LARGE SCALE GENOMIC DNA]</scope>
    <source>
        <strain evidence="5 6">KACC 19306</strain>
    </source>
</reference>
<dbReference type="SMART" id="SM00448">
    <property type="entry name" value="REC"/>
    <property type="match status" value="1"/>
</dbReference>
<dbReference type="CDD" id="cd06170">
    <property type="entry name" value="LuxR_C_like"/>
    <property type="match status" value="1"/>
</dbReference>
<dbReference type="GO" id="GO:0003677">
    <property type="term" value="F:DNA binding"/>
    <property type="evidence" value="ECO:0007669"/>
    <property type="project" value="UniProtKB-KW"/>
</dbReference>
<dbReference type="GO" id="GO:0006355">
    <property type="term" value="P:regulation of DNA-templated transcription"/>
    <property type="evidence" value="ECO:0007669"/>
    <property type="project" value="InterPro"/>
</dbReference>
<dbReference type="Pfam" id="PF00072">
    <property type="entry name" value="Response_reg"/>
    <property type="match status" value="1"/>
</dbReference>
<dbReference type="GO" id="GO:0000160">
    <property type="term" value="P:phosphorelay signal transduction system"/>
    <property type="evidence" value="ECO:0007669"/>
    <property type="project" value="InterPro"/>
</dbReference>
<sequence>MTDPTTILIAEDQRMMRSALTTLLDLEPDLRVVGGVARGDEVVAAAERLRPDVVLLDIELPGRSGLDVIAVLRAAVPTCDVIVVTTFGRPGYLARALGAGARAFLVKDDPVGHLADAIRRVRAGERVVDPKLAAEALGASDSPLTDREADVLRASADGATVLDIAAALSLSSSTVRNYLSSAIGKLGARNRIEALIAAREQGWL</sequence>
<dbReference type="PANTHER" id="PTHR43214">
    <property type="entry name" value="TWO-COMPONENT RESPONSE REGULATOR"/>
    <property type="match status" value="1"/>
</dbReference>
<feature type="domain" description="Response regulatory" evidence="4">
    <location>
        <begin position="6"/>
        <end position="122"/>
    </location>
</feature>
<dbReference type="InterPro" id="IPR016032">
    <property type="entry name" value="Sig_transdc_resp-reg_C-effctor"/>
</dbReference>
<dbReference type="PANTHER" id="PTHR43214:SF42">
    <property type="entry name" value="TRANSCRIPTIONAL REGULATORY PROTEIN DESR"/>
    <property type="match status" value="1"/>
</dbReference>
<dbReference type="SUPFAM" id="SSF46894">
    <property type="entry name" value="C-terminal effector domain of the bipartite response regulators"/>
    <property type="match status" value="1"/>
</dbReference>
<dbReference type="EMBL" id="CP043505">
    <property type="protein sequence ID" value="QEO13826.1"/>
    <property type="molecule type" value="Genomic_DNA"/>
</dbReference>
<feature type="domain" description="HTH luxR-type" evidence="3">
    <location>
        <begin position="137"/>
        <end position="202"/>
    </location>
</feature>
<dbReference type="InterPro" id="IPR001789">
    <property type="entry name" value="Sig_transdc_resp-reg_receiver"/>
</dbReference>
<dbReference type="PROSITE" id="PS50043">
    <property type="entry name" value="HTH_LUXR_2"/>
    <property type="match status" value="1"/>
</dbReference>
<feature type="modified residue" description="4-aspartylphosphate" evidence="2">
    <location>
        <position position="57"/>
    </location>
</feature>
<dbReference type="InterPro" id="IPR039420">
    <property type="entry name" value="WalR-like"/>
</dbReference>
<keyword evidence="6" id="KW-1185">Reference proteome</keyword>
<dbReference type="OrthoDB" id="9808843at2"/>
<proteinExistence type="predicted"/>
<dbReference type="InterPro" id="IPR000792">
    <property type="entry name" value="Tscrpt_reg_LuxR_C"/>
</dbReference>
<evidence type="ECO:0000259" key="4">
    <source>
        <dbReference type="PROSITE" id="PS50110"/>
    </source>
</evidence>
<dbReference type="AlphaFoldDB" id="A0A5C1YCU4"/>
<dbReference type="PROSITE" id="PS00622">
    <property type="entry name" value="HTH_LUXR_1"/>
    <property type="match status" value="1"/>
</dbReference>
<dbReference type="PRINTS" id="PR00038">
    <property type="entry name" value="HTHLUXR"/>
</dbReference>
<accession>A0A5C1YCU4</accession>
<evidence type="ECO:0000256" key="2">
    <source>
        <dbReference type="PROSITE-ProRule" id="PRU00169"/>
    </source>
</evidence>
<protein>
    <submittedName>
        <fullName evidence="5">Response regulator transcription factor</fullName>
    </submittedName>
</protein>
<dbReference type="SUPFAM" id="SSF52172">
    <property type="entry name" value="CheY-like"/>
    <property type="match status" value="1"/>
</dbReference>
<dbReference type="InterPro" id="IPR011006">
    <property type="entry name" value="CheY-like_superfamily"/>
</dbReference>
<evidence type="ECO:0000256" key="1">
    <source>
        <dbReference type="ARBA" id="ARBA00023125"/>
    </source>
</evidence>
<dbReference type="KEGG" id="ail:FLP10_04860"/>
<dbReference type="PROSITE" id="PS50110">
    <property type="entry name" value="RESPONSE_REGULATORY"/>
    <property type="match status" value="1"/>
</dbReference>